<dbReference type="PANTHER" id="PTHR35395:SF1">
    <property type="entry name" value="DUF6536 DOMAIN-CONTAINING PROTEIN"/>
    <property type="match status" value="1"/>
</dbReference>
<dbReference type="Pfam" id="PF20163">
    <property type="entry name" value="DUF6536"/>
    <property type="match status" value="1"/>
</dbReference>
<dbReference type="Proteomes" id="UP001270362">
    <property type="component" value="Unassembled WGS sequence"/>
</dbReference>
<evidence type="ECO:0000259" key="3">
    <source>
        <dbReference type="Pfam" id="PF20163"/>
    </source>
</evidence>
<dbReference type="AlphaFoldDB" id="A0AAE1C725"/>
<keyword evidence="2" id="KW-0812">Transmembrane</keyword>
<feature type="transmembrane region" description="Helical" evidence="2">
    <location>
        <begin position="509"/>
        <end position="527"/>
    </location>
</feature>
<feature type="domain" description="DUF6536" evidence="3">
    <location>
        <begin position="89"/>
        <end position="231"/>
    </location>
</feature>
<feature type="transmembrane region" description="Helical" evidence="2">
    <location>
        <begin position="89"/>
        <end position="117"/>
    </location>
</feature>
<proteinExistence type="predicted"/>
<reference evidence="4" key="1">
    <citation type="journal article" date="2023" name="Mol. Phylogenet. Evol.">
        <title>Genome-scale phylogeny and comparative genomics of the fungal order Sordariales.</title>
        <authorList>
            <person name="Hensen N."/>
            <person name="Bonometti L."/>
            <person name="Westerberg I."/>
            <person name="Brannstrom I.O."/>
            <person name="Guillou S."/>
            <person name="Cros-Aarteil S."/>
            <person name="Calhoun S."/>
            <person name="Haridas S."/>
            <person name="Kuo A."/>
            <person name="Mondo S."/>
            <person name="Pangilinan J."/>
            <person name="Riley R."/>
            <person name="LaButti K."/>
            <person name="Andreopoulos B."/>
            <person name="Lipzen A."/>
            <person name="Chen C."/>
            <person name="Yan M."/>
            <person name="Daum C."/>
            <person name="Ng V."/>
            <person name="Clum A."/>
            <person name="Steindorff A."/>
            <person name="Ohm R.A."/>
            <person name="Martin F."/>
            <person name="Silar P."/>
            <person name="Natvig D.O."/>
            <person name="Lalanne C."/>
            <person name="Gautier V."/>
            <person name="Ament-Velasquez S.L."/>
            <person name="Kruys A."/>
            <person name="Hutchinson M.I."/>
            <person name="Powell A.J."/>
            <person name="Barry K."/>
            <person name="Miller A.N."/>
            <person name="Grigoriev I.V."/>
            <person name="Debuchy R."/>
            <person name="Gladieux P."/>
            <person name="Hiltunen Thoren M."/>
            <person name="Johannesson H."/>
        </authorList>
    </citation>
    <scope>NUCLEOTIDE SEQUENCE</scope>
    <source>
        <strain evidence="4">CBS 314.62</strain>
    </source>
</reference>
<keyword evidence="2" id="KW-1133">Transmembrane helix</keyword>
<evidence type="ECO:0000256" key="1">
    <source>
        <dbReference type="SAM" id="MobiDB-lite"/>
    </source>
</evidence>
<dbReference type="EMBL" id="JAULSO010000009">
    <property type="protein sequence ID" value="KAK3680896.1"/>
    <property type="molecule type" value="Genomic_DNA"/>
</dbReference>
<accession>A0AAE1C725</accession>
<dbReference type="PANTHER" id="PTHR35395">
    <property type="entry name" value="DUF6536 DOMAIN-CONTAINING PROTEIN"/>
    <property type="match status" value="1"/>
</dbReference>
<feature type="transmembrane region" description="Helical" evidence="2">
    <location>
        <begin position="472"/>
        <end position="497"/>
    </location>
</feature>
<comment type="caution">
    <text evidence="4">The sequence shown here is derived from an EMBL/GenBank/DDBJ whole genome shotgun (WGS) entry which is preliminary data.</text>
</comment>
<keyword evidence="2" id="KW-0472">Membrane</keyword>
<feature type="compositionally biased region" description="Basic and acidic residues" evidence="1">
    <location>
        <begin position="1"/>
        <end position="28"/>
    </location>
</feature>
<gene>
    <name evidence="4" type="ORF">B0T22DRAFT_445900</name>
</gene>
<reference evidence="4" key="2">
    <citation type="submission" date="2023-06" db="EMBL/GenBank/DDBJ databases">
        <authorList>
            <consortium name="Lawrence Berkeley National Laboratory"/>
            <person name="Haridas S."/>
            <person name="Hensen N."/>
            <person name="Bonometti L."/>
            <person name="Westerberg I."/>
            <person name="Brannstrom I.O."/>
            <person name="Guillou S."/>
            <person name="Cros-Aarteil S."/>
            <person name="Calhoun S."/>
            <person name="Kuo A."/>
            <person name="Mondo S."/>
            <person name="Pangilinan J."/>
            <person name="Riley R."/>
            <person name="Labutti K."/>
            <person name="Andreopoulos B."/>
            <person name="Lipzen A."/>
            <person name="Chen C."/>
            <person name="Yanf M."/>
            <person name="Daum C."/>
            <person name="Ng V."/>
            <person name="Clum A."/>
            <person name="Steindorff A."/>
            <person name="Ohm R."/>
            <person name="Martin F."/>
            <person name="Silar P."/>
            <person name="Natvig D."/>
            <person name="Lalanne C."/>
            <person name="Gautier V."/>
            <person name="Ament-Velasquez S.L."/>
            <person name="Kruys A."/>
            <person name="Hutchinson M.I."/>
            <person name="Powell A.J."/>
            <person name="Barry K."/>
            <person name="Miller A.N."/>
            <person name="Grigoriev I.V."/>
            <person name="Debuchy R."/>
            <person name="Gladieux P."/>
            <person name="Thoren M.H."/>
            <person name="Johannesson H."/>
        </authorList>
    </citation>
    <scope>NUCLEOTIDE SEQUENCE</scope>
    <source>
        <strain evidence="4">CBS 314.62</strain>
    </source>
</reference>
<evidence type="ECO:0000313" key="4">
    <source>
        <dbReference type="EMBL" id="KAK3680896.1"/>
    </source>
</evidence>
<name>A0AAE1C725_9PEZI</name>
<organism evidence="4 5">
    <name type="scientific">Podospora appendiculata</name>
    <dbReference type="NCBI Taxonomy" id="314037"/>
    <lineage>
        <taxon>Eukaryota</taxon>
        <taxon>Fungi</taxon>
        <taxon>Dikarya</taxon>
        <taxon>Ascomycota</taxon>
        <taxon>Pezizomycotina</taxon>
        <taxon>Sordariomycetes</taxon>
        <taxon>Sordariomycetidae</taxon>
        <taxon>Sordariales</taxon>
        <taxon>Podosporaceae</taxon>
        <taxon>Podospora</taxon>
    </lineage>
</organism>
<protein>
    <recommendedName>
        <fullName evidence="3">DUF6536 domain-containing protein</fullName>
    </recommendedName>
</protein>
<feature type="transmembrane region" description="Helical" evidence="2">
    <location>
        <begin position="367"/>
        <end position="389"/>
    </location>
</feature>
<dbReference type="InterPro" id="IPR046623">
    <property type="entry name" value="DUF6536"/>
</dbReference>
<evidence type="ECO:0000256" key="2">
    <source>
        <dbReference type="SAM" id="Phobius"/>
    </source>
</evidence>
<keyword evidence="5" id="KW-1185">Reference proteome</keyword>
<evidence type="ECO:0000313" key="5">
    <source>
        <dbReference type="Proteomes" id="UP001270362"/>
    </source>
</evidence>
<sequence length="663" mass="75307">MSTSTSEHELEPERHEGDPPETGRDSGKEVMVGPKKAASIKTDAGPGEETESFRAERFADKTTLSWWFPRILDDEKNNRRIWLSRRGRALLLHFGLVTLIFAANLSLTVYAVLIYGSEKGVGLIYQGECATVKTLDQWIHLVINLLGTAILSASNYCMQLQVSPTRADVDQAHAHGKWLNIGVPSLRNLAYTSNWRRLSWLLLGFSSVPVHLMYNSAVFQSISSHDYTIAVSPWVNPPSFNNTEIIHGMQQDAIKGLYQKMNLSSCFDLYDDYWQPQGNALIFVKNESVQTPFDDSLLIYVSIFPRSDDWAKNMWALENGTVTYKATSPPRPVNKWFVGTKRYEVSHCLVQPPGELISRCRLEYSPYIMFAVCVLNLMKAGVIFSVWFMRKRQRPQEKEVLYTLGDAIASFMRRPDPATKDMCLAAKFDFEPRWIFRDHRLIKEKPLMPSQEPRHWEEQPRRWMAAVSPTRWAIFICTSCLVILVCSVLLGQGMADLRHRNISITLRSLWDMGFGALTPYTYLVIGLPRDDPTGLIMNVILSNLPQLTFSIVYILHNGVLSTFLVQLEFSRMYTSRKPLRVSEPAGIQRSSYFISLPMRYGIPHYLCLGLMHWLLSQSLFLARITALFPSGEVDPDNSFSTCGYSPMAVITGSKSQNAHASLD</sequence>
<feature type="region of interest" description="Disordered" evidence="1">
    <location>
        <begin position="1"/>
        <end position="52"/>
    </location>
</feature>